<gene>
    <name evidence="1" type="ordered locus">Deipe_1581</name>
</gene>
<protein>
    <submittedName>
        <fullName evidence="1">Uncharacterized protein</fullName>
    </submittedName>
</protein>
<dbReference type="AlphaFoldDB" id="L0A1U9"/>
<accession>L0A1U9</accession>
<evidence type="ECO:0000313" key="2">
    <source>
        <dbReference type="Proteomes" id="UP000010467"/>
    </source>
</evidence>
<dbReference type="PATRIC" id="fig|937777.3.peg.1583"/>
<evidence type="ECO:0000313" key="1">
    <source>
        <dbReference type="EMBL" id="AFZ67122.1"/>
    </source>
</evidence>
<organism evidence="1 2">
    <name type="scientific">Deinococcus peraridilitoris (strain DSM 19664 / LMG 22246 / CIP 109416 / KR-200)</name>
    <dbReference type="NCBI Taxonomy" id="937777"/>
    <lineage>
        <taxon>Bacteria</taxon>
        <taxon>Thermotogati</taxon>
        <taxon>Deinococcota</taxon>
        <taxon>Deinococci</taxon>
        <taxon>Deinococcales</taxon>
        <taxon>Deinococcaceae</taxon>
        <taxon>Deinococcus</taxon>
    </lineage>
</organism>
<keyword evidence="2" id="KW-1185">Reference proteome</keyword>
<dbReference type="HOGENOM" id="CLU_2952784_0_0_0"/>
<dbReference type="RefSeq" id="WP_015235430.1">
    <property type="nucleotide sequence ID" value="NC_019793.1"/>
</dbReference>
<dbReference type="EMBL" id="CP003382">
    <property type="protein sequence ID" value="AFZ67122.1"/>
    <property type="molecule type" value="Genomic_DNA"/>
</dbReference>
<dbReference type="KEGG" id="dpd:Deipe_1581"/>
<reference evidence="2" key="1">
    <citation type="submission" date="2012-03" db="EMBL/GenBank/DDBJ databases">
        <title>Complete sequence of chromosome of Deinococcus peraridilitoris DSM 19664.</title>
        <authorList>
            <person name="Lucas S."/>
            <person name="Copeland A."/>
            <person name="Lapidus A."/>
            <person name="Glavina del Rio T."/>
            <person name="Dalin E."/>
            <person name="Tice H."/>
            <person name="Bruce D."/>
            <person name="Goodwin L."/>
            <person name="Pitluck S."/>
            <person name="Peters L."/>
            <person name="Mikhailova N."/>
            <person name="Lu M."/>
            <person name="Kyrpides N."/>
            <person name="Mavromatis K."/>
            <person name="Ivanova N."/>
            <person name="Brettin T."/>
            <person name="Detter J.C."/>
            <person name="Han C."/>
            <person name="Larimer F."/>
            <person name="Land M."/>
            <person name="Hauser L."/>
            <person name="Markowitz V."/>
            <person name="Cheng J.-F."/>
            <person name="Hugenholtz P."/>
            <person name="Woyke T."/>
            <person name="Wu D."/>
            <person name="Pukall R."/>
            <person name="Steenblock K."/>
            <person name="Brambilla E."/>
            <person name="Klenk H.-P."/>
            <person name="Eisen J.A."/>
        </authorList>
    </citation>
    <scope>NUCLEOTIDE SEQUENCE [LARGE SCALE GENOMIC DNA]</scope>
    <source>
        <strain evidence="2">DSM 19664 / LMG 22246 / CIP 109416 / KR-200</strain>
    </source>
</reference>
<dbReference type="STRING" id="937777.Deipe_1581"/>
<dbReference type="Proteomes" id="UP000010467">
    <property type="component" value="Chromosome"/>
</dbReference>
<proteinExistence type="predicted"/>
<name>L0A1U9_DEIPD</name>
<sequence length="59" mass="6499">MVQPCPHTLQRIDGERERLVQHLSPEVVAWARARLAGVSCEPLAAPLDASDFIFEDVTG</sequence>